<evidence type="ECO:0000256" key="13">
    <source>
        <dbReference type="PROSITE-ProRule" id="PRU00409"/>
    </source>
</evidence>
<comment type="caution">
    <text evidence="15">The sequence shown here is derived from an EMBL/GenBank/DDBJ whole genome shotgun (WGS) entry which is preliminary data.</text>
</comment>
<dbReference type="NCBIfam" id="NF010623">
    <property type="entry name" value="PRK14016.1"/>
    <property type="match status" value="1"/>
</dbReference>
<evidence type="ECO:0000256" key="10">
    <source>
        <dbReference type="ARBA" id="ARBA00031353"/>
    </source>
</evidence>
<accession>A0A7W8JZW4</accession>
<gene>
    <name evidence="15" type="ORF">HNQ08_005196</name>
</gene>
<evidence type="ECO:0000256" key="3">
    <source>
        <dbReference type="ARBA" id="ARBA00011738"/>
    </source>
</evidence>
<evidence type="ECO:0000256" key="2">
    <source>
        <dbReference type="ARBA" id="ARBA00009060"/>
    </source>
</evidence>
<dbReference type="AlphaFoldDB" id="A0A7W8JZW4"/>
<dbReference type="InterPro" id="IPR018109">
    <property type="entry name" value="Folylpolyglutamate_synth_CS"/>
</dbReference>
<dbReference type="InterPro" id="IPR044019">
    <property type="entry name" value="Cyanophycin_syn_N"/>
</dbReference>
<dbReference type="PANTHER" id="PTHR23135">
    <property type="entry name" value="MUR LIGASE FAMILY MEMBER"/>
    <property type="match status" value="1"/>
</dbReference>
<keyword evidence="9 13" id="KW-0067">ATP-binding</keyword>
<dbReference type="NCBIfam" id="TIGR02068">
    <property type="entry name" value="cya_phycin_syn"/>
    <property type="match status" value="1"/>
</dbReference>
<dbReference type="Proteomes" id="UP000552709">
    <property type="component" value="Unassembled WGS sequence"/>
</dbReference>
<keyword evidence="16" id="KW-1185">Reference proteome</keyword>
<comment type="function">
    <text evidence="1">Catalyzes the ATP-dependent polymerization of arginine and aspartate to multi-L-arginyl-poly-L-aspartic acid (cyanophycin; a water-insoluble reserve polymer).</text>
</comment>
<keyword evidence="7 15" id="KW-0436">Ligase</keyword>
<dbReference type="EC" id="6.3.2.30" evidence="4"/>
<comment type="catalytic activity">
    <reaction evidence="11">
        <text>[L-4-(L-arginin-2-N-yl)aspartate](n)-L-aspartate + L-arginine + ATP = [L-4-(L-arginin-2-N-yl)aspartate](n+1) + ADP + phosphate + H(+)</text>
        <dbReference type="Rhea" id="RHEA:23888"/>
        <dbReference type="Rhea" id="RHEA-COMP:13732"/>
        <dbReference type="Rhea" id="RHEA-COMP:13733"/>
        <dbReference type="ChEBI" id="CHEBI:15378"/>
        <dbReference type="ChEBI" id="CHEBI:30616"/>
        <dbReference type="ChEBI" id="CHEBI:32682"/>
        <dbReference type="ChEBI" id="CHEBI:43474"/>
        <dbReference type="ChEBI" id="CHEBI:137986"/>
        <dbReference type="ChEBI" id="CHEBI:137990"/>
        <dbReference type="ChEBI" id="CHEBI:456216"/>
        <dbReference type="EC" id="6.3.2.30"/>
    </reaction>
</comment>
<proteinExistence type="inferred from homology"/>
<evidence type="ECO:0000256" key="4">
    <source>
        <dbReference type="ARBA" id="ARBA00012968"/>
    </source>
</evidence>
<dbReference type="InterPro" id="IPR036615">
    <property type="entry name" value="Mur_ligase_C_dom_sf"/>
</dbReference>
<dbReference type="GO" id="GO:0046872">
    <property type="term" value="F:metal ion binding"/>
    <property type="evidence" value="ECO:0007669"/>
    <property type="project" value="InterPro"/>
</dbReference>
<organism evidence="15 16">
    <name type="scientific">Deinococcus humi</name>
    <dbReference type="NCBI Taxonomy" id="662880"/>
    <lineage>
        <taxon>Bacteria</taxon>
        <taxon>Thermotogati</taxon>
        <taxon>Deinococcota</taxon>
        <taxon>Deinococci</taxon>
        <taxon>Deinococcales</taxon>
        <taxon>Deinococcaceae</taxon>
        <taxon>Deinococcus</taxon>
    </lineage>
</organism>
<dbReference type="Gene3D" id="3.90.190.20">
    <property type="entry name" value="Mur ligase, C-terminal domain"/>
    <property type="match status" value="1"/>
</dbReference>
<sequence length="906" mass="97523">MPQSPNQSMRVLDRGVYRGPHLYSAFPMVRLTLDLGALEEWPSHLLPDFNARLLTLLPGLKEHGCSLHRPGGFIERLLTGTWLGHVTEHVALELQTQVGHRATRGKTRSVRSQPGVYNVLFAYQDEQVALLAGRIALQLVDSLLPPELRGVQGLNRICTGPESPDLHQTFDLPAMLAALEQLAQQRALGPTTHALVEEARRRRIPVQRLDEQNMVVLGTGRWQKRLRASITGDTPHLAVVFAGNKAMTKTLLEQTGVPVPRGAVVRDVESAVQEANQLGFPVVIKPVNGIHGRGVSVDLQNAAEVRTGFKRVAQHSAQVIVEQYYQGHDYRILVVGGQVVAVSQRMPARVTGDGVQTVQALIEEVNRDPRRGVGHEQVMTRITVDAQVRSLLDKRGYTLDSVPASGETVTLRETANLSTGGTAVDQTDEIHPDNAFFARRAATTIGLDVAGIDFIAPDISHSVRETGGGIVEVNAAPGFRMHLNPAQGQPRAVARPVMAVLYPRGTPSQIPILAITGTNGKTTTARMIAHILSHQGQTVGLTSTGGVYVEGQLVAEGDATGPRSARLVLADPSVDVAVLETARGGLLREGLGFQQCDVGVVLNVQPDHLGLKGIHTLEDLARVKSVIVNVVCRGGTSVLNADDPLTLRMARRAGGHLALFSLYGDDLPPAVQRHVSEGGLAAVQETSDGEAWIVLRQAGQHLPVIRTADIPATLQGQATFNVQNALAATLACVAHGVSPEEIAGALRNFTSSFEEAPGRVNVYDGHPFRVILDYAHNAAGLRALGDLLQKLRVDHARVLGMVSIPGDRRDADIFELGQVAAQVFDELIFREPPDGRGRPAGDVLEKLTEGALMGGFPADRIHRAMDEHSAVETTLRLAAAGDLVVLLPTAIDAVWTQMVNFRPKND</sequence>
<evidence type="ECO:0000256" key="1">
    <source>
        <dbReference type="ARBA" id="ARBA00003184"/>
    </source>
</evidence>
<keyword evidence="8 13" id="KW-0547">Nucleotide-binding</keyword>
<dbReference type="RefSeq" id="WP_229790270.1">
    <property type="nucleotide sequence ID" value="NZ_JACHFL010000027.1"/>
</dbReference>
<evidence type="ECO:0000256" key="11">
    <source>
        <dbReference type="ARBA" id="ARBA00048094"/>
    </source>
</evidence>
<dbReference type="GO" id="GO:0071161">
    <property type="term" value="F:cyanophycin synthetase activity (L-arginine-adding)"/>
    <property type="evidence" value="ECO:0007669"/>
    <property type="project" value="UniProtKB-EC"/>
</dbReference>
<dbReference type="GO" id="GO:0004326">
    <property type="term" value="F:tetrahydrofolylpolyglutamate synthase activity"/>
    <property type="evidence" value="ECO:0007669"/>
    <property type="project" value="InterPro"/>
</dbReference>
<dbReference type="SUPFAM" id="SSF53244">
    <property type="entry name" value="MurD-like peptide ligases, peptide-binding domain"/>
    <property type="match status" value="1"/>
</dbReference>
<dbReference type="SMART" id="SM01209">
    <property type="entry name" value="GARS_A"/>
    <property type="match status" value="1"/>
</dbReference>
<comment type="subunit">
    <text evidence="3">Homodimer.</text>
</comment>
<dbReference type="GO" id="GO:0071160">
    <property type="term" value="F:cyanophycin synthetase activity (L-aspartate-adding)"/>
    <property type="evidence" value="ECO:0007669"/>
    <property type="project" value="UniProtKB-EC"/>
</dbReference>
<dbReference type="Pfam" id="PF02875">
    <property type="entry name" value="Mur_ligase_C"/>
    <property type="match status" value="1"/>
</dbReference>
<dbReference type="Gene3D" id="3.30.470.20">
    <property type="entry name" value="ATP-grasp fold, B domain"/>
    <property type="match status" value="2"/>
</dbReference>
<dbReference type="SUPFAM" id="SSF56059">
    <property type="entry name" value="Glutathione synthetase ATP-binding domain-like"/>
    <property type="match status" value="1"/>
</dbReference>
<dbReference type="GO" id="GO:0005524">
    <property type="term" value="F:ATP binding"/>
    <property type="evidence" value="ECO:0007669"/>
    <property type="project" value="UniProtKB-UniRule"/>
</dbReference>
<evidence type="ECO:0000256" key="8">
    <source>
        <dbReference type="ARBA" id="ARBA00022741"/>
    </source>
</evidence>
<dbReference type="InterPro" id="IPR013221">
    <property type="entry name" value="Mur_ligase_cen"/>
</dbReference>
<protein>
    <recommendedName>
        <fullName evidence="6">Cyanophycin synthetase</fullName>
        <ecNumber evidence="5">6.3.2.29</ecNumber>
        <ecNumber evidence="4">6.3.2.30</ecNumber>
    </recommendedName>
    <alternativeName>
        <fullName evidence="10">Cyanophycin synthase</fullName>
    </alternativeName>
</protein>
<dbReference type="Pfam" id="PF08245">
    <property type="entry name" value="Mur_ligase_M"/>
    <property type="match status" value="1"/>
</dbReference>
<evidence type="ECO:0000259" key="14">
    <source>
        <dbReference type="PROSITE" id="PS50975"/>
    </source>
</evidence>
<dbReference type="InterPro" id="IPR013651">
    <property type="entry name" value="ATP-grasp_RimK-type"/>
</dbReference>
<dbReference type="InterPro" id="IPR011810">
    <property type="entry name" value="Cya_phycin_syn"/>
</dbReference>
<evidence type="ECO:0000256" key="9">
    <source>
        <dbReference type="ARBA" id="ARBA00022840"/>
    </source>
</evidence>
<dbReference type="EC" id="6.3.2.29" evidence="5"/>
<dbReference type="InterPro" id="IPR011761">
    <property type="entry name" value="ATP-grasp"/>
</dbReference>
<feature type="domain" description="ATP-grasp" evidence="14">
    <location>
        <begin position="249"/>
        <end position="502"/>
    </location>
</feature>
<evidence type="ECO:0000313" key="15">
    <source>
        <dbReference type="EMBL" id="MBB5366070.1"/>
    </source>
</evidence>
<dbReference type="InterPro" id="IPR036565">
    <property type="entry name" value="Mur-like_cat_sf"/>
</dbReference>
<evidence type="ECO:0000313" key="16">
    <source>
        <dbReference type="Proteomes" id="UP000552709"/>
    </source>
</evidence>
<evidence type="ECO:0000256" key="5">
    <source>
        <dbReference type="ARBA" id="ARBA00013005"/>
    </source>
</evidence>
<reference evidence="15 16" key="1">
    <citation type="submission" date="2020-08" db="EMBL/GenBank/DDBJ databases">
        <title>Genomic Encyclopedia of Type Strains, Phase IV (KMG-IV): sequencing the most valuable type-strain genomes for metagenomic binning, comparative biology and taxonomic classification.</title>
        <authorList>
            <person name="Goeker M."/>
        </authorList>
    </citation>
    <scope>NUCLEOTIDE SEQUENCE [LARGE SCALE GENOMIC DNA]</scope>
    <source>
        <strain evidence="15 16">DSM 27939</strain>
    </source>
</reference>
<dbReference type="PROSITE" id="PS50975">
    <property type="entry name" value="ATP_GRASP"/>
    <property type="match status" value="1"/>
</dbReference>
<dbReference type="Pfam" id="PF18921">
    <property type="entry name" value="Cyanophycin_syn"/>
    <property type="match status" value="1"/>
</dbReference>
<dbReference type="Pfam" id="PF08443">
    <property type="entry name" value="RimK"/>
    <property type="match status" value="1"/>
</dbReference>
<evidence type="ECO:0000256" key="6">
    <source>
        <dbReference type="ARBA" id="ARBA00022036"/>
    </source>
</evidence>
<dbReference type="SUPFAM" id="SSF53623">
    <property type="entry name" value="MurD-like peptide ligases, catalytic domain"/>
    <property type="match status" value="1"/>
</dbReference>
<dbReference type="EMBL" id="JACHFL010000027">
    <property type="protein sequence ID" value="MBB5366070.1"/>
    <property type="molecule type" value="Genomic_DNA"/>
</dbReference>
<dbReference type="PANTHER" id="PTHR23135:SF18">
    <property type="entry name" value="CYANOPHYCIN SYNTHETASE"/>
    <property type="match status" value="1"/>
</dbReference>
<comment type="catalytic activity">
    <reaction evidence="12">
        <text>[L-4-(L-arginin-2-N-yl)aspartate](n) + L-aspartate + ATP = [L-4-(L-arginin-2-N-yl)aspartate](n)-L-aspartate + ADP + phosphate + H(+)</text>
        <dbReference type="Rhea" id="RHEA:13277"/>
        <dbReference type="Rhea" id="RHEA-COMP:13728"/>
        <dbReference type="Rhea" id="RHEA-COMP:13733"/>
        <dbReference type="ChEBI" id="CHEBI:15378"/>
        <dbReference type="ChEBI" id="CHEBI:29991"/>
        <dbReference type="ChEBI" id="CHEBI:30616"/>
        <dbReference type="ChEBI" id="CHEBI:43474"/>
        <dbReference type="ChEBI" id="CHEBI:137986"/>
        <dbReference type="ChEBI" id="CHEBI:137990"/>
        <dbReference type="ChEBI" id="CHEBI:456216"/>
        <dbReference type="EC" id="6.3.2.29"/>
    </reaction>
</comment>
<evidence type="ECO:0000256" key="12">
    <source>
        <dbReference type="ARBA" id="ARBA00048425"/>
    </source>
</evidence>
<comment type="similarity">
    <text evidence="2">In the C-terminal section; belongs to the MurCDEF family.</text>
</comment>
<dbReference type="Gene3D" id="3.40.1190.10">
    <property type="entry name" value="Mur-like, catalytic domain"/>
    <property type="match status" value="1"/>
</dbReference>
<evidence type="ECO:0000256" key="7">
    <source>
        <dbReference type="ARBA" id="ARBA00022598"/>
    </source>
</evidence>
<name>A0A7W8JZW4_9DEIO</name>
<dbReference type="InterPro" id="IPR004101">
    <property type="entry name" value="Mur_ligase_C"/>
</dbReference>
<dbReference type="PROSITE" id="PS01011">
    <property type="entry name" value="FOLYLPOLYGLU_SYNT_1"/>
    <property type="match status" value="1"/>
</dbReference>